<gene>
    <name evidence="1" type="ORF">DCF19_07250</name>
</gene>
<evidence type="ECO:0000313" key="2">
    <source>
        <dbReference type="Proteomes" id="UP000249467"/>
    </source>
</evidence>
<organism evidence="1 2">
    <name type="scientific">Pseudanabaena frigida</name>
    <dbReference type="NCBI Taxonomy" id="945775"/>
    <lineage>
        <taxon>Bacteria</taxon>
        <taxon>Bacillati</taxon>
        <taxon>Cyanobacteriota</taxon>
        <taxon>Cyanophyceae</taxon>
        <taxon>Pseudanabaenales</taxon>
        <taxon>Pseudanabaenaceae</taxon>
        <taxon>Pseudanabaena</taxon>
    </lineage>
</organism>
<reference evidence="1 2" key="1">
    <citation type="submission" date="2018-04" db="EMBL/GenBank/DDBJ databases">
        <authorList>
            <person name="Go L.Y."/>
            <person name="Mitchell J.A."/>
        </authorList>
    </citation>
    <scope>NUCLEOTIDE SEQUENCE [LARGE SCALE GENOMIC DNA]</scope>
    <source>
        <strain evidence="1">ULC066bin1</strain>
    </source>
</reference>
<accession>A0A2W4WCX8</accession>
<evidence type="ECO:0000313" key="1">
    <source>
        <dbReference type="EMBL" id="PZO42380.1"/>
    </source>
</evidence>
<dbReference type="Proteomes" id="UP000249467">
    <property type="component" value="Unassembled WGS sequence"/>
</dbReference>
<sequence length="74" mass="8458">METISIEVEPEIARAYQNSSSTKRKKIQLTFNVLFKQIMNTRSLEDIIQEMQAQAKANGLNQESLDEILNEGDD</sequence>
<name>A0A2W4WCX8_9CYAN</name>
<protein>
    <submittedName>
        <fullName evidence="1">Uncharacterized protein</fullName>
    </submittedName>
</protein>
<dbReference type="EMBL" id="QBML01000007">
    <property type="protein sequence ID" value="PZO42380.1"/>
    <property type="molecule type" value="Genomic_DNA"/>
</dbReference>
<comment type="caution">
    <text evidence="1">The sequence shown here is derived from an EMBL/GenBank/DDBJ whole genome shotgun (WGS) entry which is preliminary data.</text>
</comment>
<proteinExistence type="predicted"/>
<reference evidence="1 2" key="2">
    <citation type="submission" date="2018-06" db="EMBL/GenBank/DDBJ databases">
        <title>Metagenomic assembly of (sub)arctic Cyanobacteria and their associated microbiome from non-axenic cultures.</title>
        <authorList>
            <person name="Baurain D."/>
        </authorList>
    </citation>
    <scope>NUCLEOTIDE SEQUENCE [LARGE SCALE GENOMIC DNA]</scope>
    <source>
        <strain evidence="1">ULC066bin1</strain>
    </source>
</reference>
<dbReference type="AlphaFoldDB" id="A0A2W4WCX8"/>